<evidence type="ECO:0000313" key="1">
    <source>
        <dbReference type="EMBL" id="SVE41039.1"/>
    </source>
</evidence>
<gene>
    <name evidence="1" type="ORF">METZ01_LOCUS493893</name>
</gene>
<proteinExistence type="predicted"/>
<organism evidence="1">
    <name type="scientific">marine metagenome</name>
    <dbReference type="NCBI Taxonomy" id="408172"/>
    <lineage>
        <taxon>unclassified sequences</taxon>
        <taxon>metagenomes</taxon>
        <taxon>ecological metagenomes</taxon>
    </lineage>
</organism>
<reference evidence="1" key="1">
    <citation type="submission" date="2018-05" db="EMBL/GenBank/DDBJ databases">
        <authorList>
            <person name="Lanie J.A."/>
            <person name="Ng W.-L."/>
            <person name="Kazmierczak K.M."/>
            <person name="Andrzejewski T.M."/>
            <person name="Davidsen T.M."/>
            <person name="Wayne K.J."/>
            <person name="Tettelin H."/>
            <person name="Glass J.I."/>
            <person name="Rusch D."/>
            <person name="Podicherti R."/>
            <person name="Tsui H.-C.T."/>
            <person name="Winkler M.E."/>
        </authorList>
    </citation>
    <scope>NUCLEOTIDE SEQUENCE</scope>
</reference>
<name>A0A383D9P7_9ZZZZ</name>
<protein>
    <submittedName>
        <fullName evidence="1">Uncharacterized protein</fullName>
    </submittedName>
</protein>
<feature type="non-terminal residue" evidence="1">
    <location>
        <position position="59"/>
    </location>
</feature>
<accession>A0A383D9P7</accession>
<sequence>MPDFGKAGHLNPCLLHSGGDLAFSSVSRDFFLFPIQSLAFYLHPYEIIHYPDYARYSLT</sequence>
<dbReference type="AlphaFoldDB" id="A0A383D9P7"/>
<dbReference type="EMBL" id="UINC01215386">
    <property type="protein sequence ID" value="SVE41039.1"/>
    <property type="molecule type" value="Genomic_DNA"/>
</dbReference>